<evidence type="ECO:0000313" key="3">
    <source>
        <dbReference type="WBParaSite" id="TASK_0000241001-mRNA-1"/>
    </source>
</evidence>
<protein>
    <submittedName>
        <fullName evidence="1 3">Uncharacterized protein</fullName>
    </submittedName>
</protein>
<proteinExistence type="predicted"/>
<dbReference type="WBParaSite" id="TASK_0000241001-mRNA-1">
    <property type="protein sequence ID" value="TASK_0000241001-mRNA-1"/>
    <property type="gene ID" value="TASK_0000241001"/>
</dbReference>
<reference evidence="1 2" key="2">
    <citation type="submission" date="2018-11" db="EMBL/GenBank/DDBJ databases">
        <authorList>
            <consortium name="Pathogen Informatics"/>
        </authorList>
    </citation>
    <scope>NUCLEOTIDE SEQUENCE [LARGE SCALE GENOMIC DNA]</scope>
</reference>
<evidence type="ECO:0000313" key="2">
    <source>
        <dbReference type="Proteomes" id="UP000282613"/>
    </source>
</evidence>
<evidence type="ECO:0000313" key="1">
    <source>
        <dbReference type="EMBL" id="VDK25115.1"/>
    </source>
</evidence>
<gene>
    <name evidence="1" type="ORF">TASK_LOCUS2411</name>
</gene>
<reference evidence="3" key="1">
    <citation type="submission" date="2017-02" db="UniProtKB">
        <authorList>
            <consortium name="WormBaseParasite"/>
        </authorList>
    </citation>
    <scope>IDENTIFICATION</scope>
</reference>
<dbReference type="EMBL" id="UYRS01001617">
    <property type="protein sequence ID" value="VDK25115.1"/>
    <property type="molecule type" value="Genomic_DNA"/>
</dbReference>
<name>A0A0R3VYB6_TAEAS</name>
<dbReference type="Proteomes" id="UP000282613">
    <property type="component" value="Unassembled WGS sequence"/>
</dbReference>
<sequence length="104" mass="11505">MDKESEHTCRIVYELLIHPSPHDDLGTSNIPAFVFGASMRRLRWHSSSTALVPGLAGERLYGCFSVFASFTVCFHASSSTTADFCSHLTHSLLEGGREMLVDWA</sequence>
<keyword evidence="2" id="KW-1185">Reference proteome</keyword>
<accession>A0A0R3VYB6</accession>
<dbReference type="AlphaFoldDB" id="A0A0R3VYB6"/>
<organism evidence="3">
    <name type="scientific">Taenia asiatica</name>
    <name type="common">Asian tapeworm</name>
    <dbReference type="NCBI Taxonomy" id="60517"/>
    <lineage>
        <taxon>Eukaryota</taxon>
        <taxon>Metazoa</taxon>
        <taxon>Spiralia</taxon>
        <taxon>Lophotrochozoa</taxon>
        <taxon>Platyhelminthes</taxon>
        <taxon>Cestoda</taxon>
        <taxon>Eucestoda</taxon>
        <taxon>Cyclophyllidea</taxon>
        <taxon>Taeniidae</taxon>
        <taxon>Taenia</taxon>
    </lineage>
</organism>